<dbReference type="InterPro" id="IPR018062">
    <property type="entry name" value="HTH_AraC-typ_CS"/>
</dbReference>
<dbReference type="PRINTS" id="PR00032">
    <property type="entry name" value="HTHARAC"/>
</dbReference>
<organism evidence="5 6">
    <name type="scientific">Flammeovirga aprica JL-4</name>
    <dbReference type="NCBI Taxonomy" id="694437"/>
    <lineage>
        <taxon>Bacteria</taxon>
        <taxon>Pseudomonadati</taxon>
        <taxon>Bacteroidota</taxon>
        <taxon>Cytophagia</taxon>
        <taxon>Cytophagales</taxon>
        <taxon>Flammeovirgaceae</taxon>
        <taxon>Flammeovirga</taxon>
    </lineage>
</organism>
<dbReference type="PANTHER" id="PTHR47893:SF1">
    <property type="entry name" value="REGULATORY PROTEIN PCHR"/>
    <property type="match status" value="1"/>
</dbReference>
<evidence type="ECO:0000259" key="4">
    <source>
        <dbReference type="PROSITE" id="PS01124"/>
    </source>
</evidence>
<dbReference type="Gene3D" id="1.10.10.60">
    <property type="entry name" value="Homeodomain-like"/>
    <property type="match status" value="2"/>
</dbReference>
<dbReference type="Pfam" id="PF12833">
    <property type="entry name" value="HTH_18"/>
    <property type="match status" value="1"/>
</dbReference>
<proteinExistence type="predicted"/>
<dbReference type="EMBL" id="JABANE010000101">
    <property type="protein sequence ID" value="NME71498.1"/>
    <property type="molecule type" value="Genomic_DNA"/>
</dbReference>
<dbReference type="PROSITE" id="PS00041">
    <property type="entry name" value="HTH_ARAC_FAMILY_1"/>
    <property type="match status" value="1"/>
</dbReference>
<evidence type="ECO:0000313" key="6">
    <source>
        <dbReference type="Proteomes" id="UP000576082"/>
    </source>
</evidence>
<gene>
    <name evidence="5" type="ORF">HHU12_26260</name>
</gene>
<dbReference type="SUPFAM" id="SSF46689">
    <property type="entry name" value="Homeodomain-like"/>
    <property type="match status" value="2"/>
</dbReference>
<dbReference type="InterPro" id="IPR009057">
    <property type="entry name" value="Homeodomain-like_sf"/>
</dbReference>
<dbReference type="AlphaFoldDB" id="A0A7X9RZD7"/>
<reference evidence="5 6" key="1">
    <citation type="submission" date="2020-04" db="EMBL/GenBank/DDBJ databases">
        <title>Flammeovirga sp. SR4, a novel species isolated from seawater.</title>
        <authorList>
            <person name="Wang X."/>
        </authorList>
    </citation>
    <scope>NUCLEOTIDE SEQUENCE [LARGE SCALE GENOMIC DNA]</scope>
    <source>
        <strain evidence="5 6">ATCC 23126</strain>
    </source>
</reference>
<sequence>MAQTDFDKALEAWGRIFNGKRVGDSIVFNNELGKGVVDGFRFNEEMEMLRFDFTLKKTIISSGKQLNTLDEYIPIFFGEPSEKKALGIEKENNEIEEFAFFTEGAFTTNTKDTVGWELLPESKTRFVSIRLKKEYYRKLASKSEYYKKLFLEDAPYYIFEEFNPIMHGMFWRFYSDEIKNVYEKELVQASALHLVAVFFSKVDERENLLESNKYPFNTKAVFKARNYLKKQVSQQVQIDDLARECGLSASRLRALFKQVFGVTIHQFHQDVRLDLAKTYLQEGERTMSMIAMDLGFSSASHFSANFKKKYGVTPREFKEDLRLR</sequence>
<dbReference type="Proteomes" id="UP000576082">
    <property type="component" value="Unassembled WGS sequence"/>
</dbReference>
<accession>A0A7X9RZD7</accession>
<keyword evidence="3" id="KW-0804">Transcription</keyword>
<dbReference type="RefSeq" id="WP_169659714.1">
    <property type="nucleotide sequence ID" value="NZ_JABANE010000101.1"/>
</dbReference>
<dbReference type="GO" id="GO:0043565">
    <property type="term" value="F:sequence-specific DNA binding"/>
    <property type="evidence" value="ECO:0007669"/>
    <property type="project" value="InterPro"/>
</dbReference>
<evidence type="ECO:0000313" key="5">
    <source>
        <dbReference type="EMBL" id="NME71498.1"/>
    </source>
</evidence>
<evidence type="ECO:0000256" key="2">
    <source>
        <dbReference type="ARBA" id="ARBA00023125"/>
    </source>
</evidence>
<dbReference type="InterPro" id="IPR020449">
    <property type="entry name" value="Tscrpt_reg_AraC-type_HTH"/>
</dbReference>
<feature type="domain" description="HTH araC/xylS-type" evidence="4">
    <location>
        <begin position="222"/>
        <end position="320"/>
    </location>
</feature>
<dbReference type="InterPro" id="IPR053142">
    <property type="entry name" value="PchR_regulatory_protein"/>
</dbReference>
<dbReference type="GO" id="GO:0003700">
    <property type="term" value="F:DNA-binding transcription factor activity"/>
    <property type="evidence" value="ECO:0007669"/>
    <property type="project" value="InterPro"/>
</dbReference>
<dbReference type="PANTHER" id="PTHR47893">
    <property type="entry name" value="REGULATORY PROTEIN PCHR"/>
    <property type="match status" value="1"/>
</dbReference>
<dbReference type="SMART" id="SM00342">
    <property type="entry name" value="HTH_ARAC"/>
    <property type="match status" value="1"/>
</dbReference>
<evidence type="ECO:0000256" key="1">
    <source>
        <dbReference type="ARBA" id="ARBA00023015"/>
    </source>
</evidence>
<name>A0A7X9RZD7_9BACT</name>
<keyword evidence="2" id="KW-0238">DNA-binding</keyword>
<keyword evidence="6" id="KW-1185">Reference proteome</keyword>
<dbReference type="PROSITE" id="PS01124">
    <property type="entry name" value="HTH_ARAC_FAMILY_2"/>
    <property type="match status" value="1"/>
</dbReference>
<dbReference type="InterPro" id="IPR018060">
    <property type="entry name" value="HTH_AraC"/>
</dbReference>
<protein>
    <submittedName>
        <fullName evidence="5">AraC family transcriptional regulator</fullName>
    </submittedName>
</protein>
<comment type="caution">
    <text evidence="5">The sequence shown here is derived from an EMBL/GenBank/DDBJ whole genome shotgun (WGS) entry which is preliminary data.</text>
</comment>
<evidence type="ECO:0000256" key="3">
    <source>
        <dbReference type="ARBA" id="ARBA00023163"/>
    </source>
</evidence>
<keyword evidence="1" id="KW-0805">Transcription regulation</keyword>